<dbReference type="PANTHER" id="PTHR30212:SF2">
    <property type="entry name" value="PROTEIN YIIM"/>
    <property type="match status" value="1"/>
</dbReference>
<evidence type="ECO:0000313" key="3">
    <source>
        <dbReference type="Proteomes" id="UP000257055"/>
    </source>
</evidence>
<dbReference type="Proteomes" id="UP000257055">
    <property type="component" value="Unassembled WGS sequence"/>
</dbReference>
<dbReference type="GO" id="GO:0030151">
    <property type="term" value="F:molybdenum ion binding"/>
    <property type="evidence" value="ECO:0007669"/>
    <property type="project" value="InterPro"/>
</dbReference>
<dbReference type="AlphaFoldDB" id="A0A3D8TTL0"/>
<organism evidence="2 3">
    <name type="scientific">Listeria kieliensis</name>
    <dbReference type="NCBI Taxonomy" id="1621700"/>
    <lineage>
        <taxon>Bacteria</taxon>
        <taxon>Bacillati</taxon>
        <taxon>Bacillota</taxon>
        <taxon>Bacilli</taxon>
        <taxon>Bacillales</taxon>
        <taxon>Listeriaceae</taxon>
        <taxon>Listeria</taxon>
    </lineage>
</organism>
<dbReference type="RefSeq" id="WP_420812294.1">
    <property type="nucleotide sequence ID" value="NZ_LARY01000001.1"/>
</dbReference>
<accession>A0A3D8TTL0</accession>
<dbReference type="GO" id="GO:0003824">
    <property type="term" value="F:catalytic activity"/>
    <property type="evidence" value="ECO:0007669"/>
    <property type="project" value="InterPro"/>
</dbReference>
<gene>
    <name evidence="2" type="ORF">UR08_02035</name>
</gene>
<feature type="domain" description="MOSC" evidence="1">
    <location>
        <begin position="29"/>
        <end position="163"/>
    </location>
</feature>
<reference evidence="3" key="1">
    <citation type="submission" date="2015-04" db="EMBL/GenBank/DDBJ databases">
        <authorList>
            <person name="Schardt J."/>
            <person name="Mueller-Herbst S."/>
            <person name="Scherer S."/>
            <person name="Huptas C."/>
        </authorList>
    </citation>
    <scope>NUCLEOTIDE SEQUENCE [LARGE SCALE GENOMIC DNA]</scope>
    <source>
        <strain evidence="3">Kiel-L1</strain>
    </source>
</reference>
<dbReference type="EMBL" id="LARY01000001">
    <property type="protein sequence ID" value="RDX02320.1"/>
    <property type="molecule type" value="Genomic_DNA"/>
</dbReference>
<dbReference type="InterPro" id="IPR005302">
    <property type="entry name" value="MoCF_Sase_C"/>
</dbReference>
<evidence type="ECO:0000313" key="2">
    <source>
        <dbReference type="EMBL" id="RDX02320.1"/>
    </source>
</evidence>
<proteinExistence type="predicted"/>
<keyword evidence="3" id="KW-1185">Reference proteome</keyword>
<dbReference type="InterPro" id="IPR052353">
    <property type="entry name" value="Benzoxazolinone_Detox_Enz"/>
</dbReference>
<protein>
    <submittedName>
        <fullName evidence="2">Sulfurase</fullName>
    </submittedName>
</protein>
<evidence type="ECO:0000259" key="1">
    <source>
        <dbReference type="PROSITE" id="PS51340"/>
    </source>
</evidence>
<dbReference type="Pfam" id="PF03473">
    <property type="entry name" value="MOSC"/>
    <property type="match status" value="1"/>
</dbReference>
<sequence>MGFVLGLAVGKPKEVAVGRNKTMMSGIGKEQVEAAMLHFAGFDGDASFDLKHHGGLDRSVCIFPSEHYSYFEEKFNWILSLGAFGENLTVSGMLEQDVAIGDVFQVGEALIQVSEARNPCATIGKYQLLPELFQEVRKTSRTGFLCRTISEGRIQKGDEIVRVKRETDPVSVAFCHEKVLHRMGTREELERISQIEPLAARYRNEVLGKLGKMR</sequence>
<dbReference type="Gene3D" id="2.40.33.20">
    <property type="entry name" value="PK beta-barrel domain-like"/>
    <property type="match status" value="1"/>
</dbReference>
<dbReference type="GO" id="GO:0030170">
    <property type="term" value="F:pyridoxal phosphate binding"/>
    <property type="evidence" value="ECO:0007669"/>
    <property type="project" value="InterPro"/>
</dbReference>
<dbReference type="PANTHER" id="PTHR30212">
    <property type="entry name" value="PROTEIN YIIM"/>
    <property type="match status" value="1"/>
</dbReference>
<dbReference type="InterPro" id="IPR011037">
    <property type="entry name" value="Pyrv_Knase-like_insert_dom_sf"/>
</dbReference>
<comment type="caution">
    <text evidence="2">The sequence shown here is derived from an EMBL/GenBank/DDBJ whole genome shotgun (WGS) entry which is preliminary data.</text>
</comment>
<dbReference type="PROSITE" id="PS51340">
    <property type="entry name" value="MOSC"/>
    <property type="match status" value="1"/>
</dbReference>
<dbReference type="SUPFAM" id="SSF50800">
    <property type="entry name" value="PK beta-barrel domain-like"/>
    <property type="match status" value="1"/>
</dbReference>
<name>A0A3D8TTL0_9LIST</name>